<name>A0A1U7DA99_9RHOB</name>
<gene>
    <name evidence="2" type="ORF">Ga0080559_TMP4257</name>
</gene>
<dbReference type="KEGG" id="tpro:Ga0080559_TMP4257"/>
<feature type="transmembrane region" description="Helical" evidence="1">
    <location>
        <begin position="104"/>
        <end position="119"/>
    </location>
</feature>
<dbReference type="InterPro" id="IPR021497">
    <property type="entry name" value="GTA_holin_3TM"/>
</dbReference>
<keyword evidence="1" id="KW-0812">Transmembrane</keyword>
<protein>
    <submittedName>
        <fullName evidence="2">Holin of 3TMs, for gene-transfer release</fullName>
    </submittedName>
</protein>
<dbReference type="STRING" id="1229727.Ga0080559_TMP4257"/>
<keyword evidence="1" id="KW-1133">Transmembrane helix</keyword>
<evidence type="ECO:0000256" key="1">
    <source>
        <dbReference type="SAM" id="Phobius"/>
    </source>
</evidence>
<dbReference type="EMBL" id="CP014796">
    <property type="protein sequence ID" value="APX25053.1"/>
    <property type="molecule type" value="Genomic_DNA"/>
</dbReference>
<proteinExistence type="predicted"/>
<sequence>MMEKLMGLLFGGGGSMIRDTAEVFRVNAEAQAAREAGLQGKALEQFAAEFAHARRSRFDRVMDALNRVPRPAMALGTLGLFVSAMVDPVWFAERMTGIALVPEPLWWLLAAIVGFYFGARHQAKGQEFRRDMAASMAALPEVIGHLRGLDDLRAQGVAGGALGGPDAASVADGVDPNPALEEWRRLRG</sequence>
<dbReference type="AlphaFoldDB" id="A0A1U7DA99"/>
<accession>A0A1U7DA99</accession>
<feature type="transmembrane region" description="Helical" evidence="1">
    <location>
        <begin position="72"/>
        <end position="92"/>
    </location>
</feature>
<reference evidence="2 3" key="1">
    <citation type="submission" date="2016-03" db="EMBL/GenBank/DDBJ databases">
        <title>Deep-sea bacteria in the southern Pacific.</title>
        <authorList>
            <person name="Tang K."/>
        </authorList>
    </citation>
    <scope>NUCLEOTIDE SEQUENCE [LARGE SCALE GENOMIC DNA]</scope>
    <source>
        <strain evidence="2 3">JLT2016</strain>
    </source>
</reference>
<organism evidence="2 3">
    <name type="scientific">Salipiger profundus</name>
    <dbReference type="NCBI Taxonomy" id="1229727"/>
    <lineage>
        <taxon>Bacteria</taxon>
        <taxon>Pseudomonadati</taxon>
        <taxon>Pseudomonadota</taxon>
        <taxon>Alphaproteobacteria</taxon>
        <taxon>Rhodobacterales</taxon>
        <taxon>Roseobacteraceae</taxon>
        <taxon>Salipiger</taxon>
    </lineage>
</organism>
<keyword evidence="1" id="KW-0472">Membrane</keyword>
<dbReference type="Proteomes" id="UP000186559">
    <property type="component" value="Chromosome"/>
</dbReference>
<dbReference type="Pfam" id="PF11351">
    <property type="entry name" value="GTA_holin_3TM"/>
    <property type="match status" value="1"/>
</dbReference>
<evidence type="ECO:0000313" key="2">
    <source>
        <dbReference type="EMBL" id="APX25053.1"/>
    </source>
</evidence>
<keyword evidence="3" id="KW-1185">Reference proteome</keyword>
<evidence type="ECO:0000313" key="3">
    <source>
        <dbReference type="Proteomes" id="UP000186559"/>
    </source>
</evidence>